<accession>A0A1J4JF58</accession>
<dbReference type="VEuPathDB" id="TrichDB:TRFO_35966"/>
<evidence type="ECO:0000313" key="2">
    <source>
        <dbReference type="Proteomes" id="UP000179807"/>
    </source>
</evidence>
<proteinExistence type="predicted"/>
<protein>
    <submittedName>
        <fullName evidence="1">Uncharacterized protein</fullName>
    </submittedName>
</protein>
<sequence length="191" mass="21881">MESGTGPPPDIAINDAYDDFEFDFNALAFDQDPAFAFNFDDESVFWPPSPPEATNQRCRKVLEAENLARSIRSFSDLWDSVVQERGKCAAHKTVPRTISVLEKIYNIVGIMPCQKELLTIRTGLFGSVLPPPSREEKRQKKKNIEAFERFKTELLTLLERHDIQKELVEIVINRRCSAQQTDILCHVLEIQ</sequence>
<dbReference type="AlphaFoldDB" id="A0A1J4JF58"/>
<evidence type="ECO:0000313" key="1">
    <source>
        <dbReference type="EMBL" id="OHS97728.1"/>
    </source>
</evidence>
<reference evidence="1" key="1">
    <citation type="submission" date="2016-10" db="EMBL/GenBank/DDBJ databases">
        <authorList>
            <person name="Benchimol M."/>
            <person name="Almeida L.G."/>
            <person name="Vasconcelos A.T."/>
            <person name="Perreira-Neves A."/>
            <person name="Rosa I.A."/>
            <person name="Tasca T."/>
            <person name="Bogo M.R."/>
            <person name="de Souza W."/>
        </authorList>
    </citation>
    <scope>NUCLEOTIDE SEQUENCE [LARGE SCALE GENOMIC DNA]</scope>
    <source>
        <strain evidence="1">K</strain>
    </source>
</reference>
<name>A0A1J4JF58_9EUKA</name>
<dbReference type="RefSeq" id="XP_068350865.1">
    <property type="nucleotide sequence ID" value="XM_068510561.1"/>
</dbReference>
<keyword evidence="2" id="KW-1185">Reference proteome</keyword>
<organism evidence="1 2">
    <name type="scientific">Tritrichomonas foetus</name>
    <dbReference type="NCBI Taxonomy" id="1144522"/>
    <lineage>
        <taxon>Eukaryota</taxon>
        <taxon>Metamonada</taxon>
        <taxon>Parabasalia</taxon>
        <taxon>Tritrichomonadida</taxon>
        <taxon>Tritrichomonadidae</taxon>
        <taxon>Tritrichomonas</taxon>
    </lineage>
</organism>
<comment type="caution">
    <text evidence="1">The sequence shown here is derived from an EMBL/GenBank/DDBJ whole genome shotgun (WGS) entry which is preliminary data.</text>
</comment>
<dbReference type="Proteomes" id="UP000179807">
    <property type="component" value="Unassembled WGS sequence"/>
</dbReference>
<dbReference type="EMBL" id="MLAK01001097">
    <property type="protein sequence ID" value="OHS97728.1"/>
    <property type="molecule type" value="Genomic_DNA"/>
</dbReference>
<dbReference type="GeneID" id="94845265"/>
<gene>
    <name evidence="1" type="ORF">TRFO_35966</name>
</gene>